<evidence type="ECO:0000313" key="2">
    <source>
        <dbReference type="EMBL" id="CAB4123682.1"/>
    </source>
</evidence>
<evidence type="ECO:0000256" key="1">
    <source>
        <dbReference type="SAM" id="MobiDB-lite"/>
    </source>
</evidence>
<feature type="region of interest" description="Disordered" evidence="1">
    <location>
        <begin position="1"/>
        <end position="25"/>
    </location>
</feature>
<name>A0A6J5KQZ1_9CAUD</name>
<protein>
    <submittedName>
        <fullName evidence="2">Uncharacterized protein</fullName>
    </submittedName>
</protein>
<organism evidence="2">
    <name type="scientific">uncultured Caudovirales phage</name>
    <dbReference type="NCBI Taxonomy" id="2100421"/>
    <lineage>
        <taxon>Viruses</taxon>
        <taxon>Duplodnaviria</taxon>
        <taxon>Heunggongvirae</taxon>
        <taxon>Uroviricota</taxon>
        <taxon>Caudoviricetes</taxon>
        <taxon>Peduoviridae</taxon>
        <taxon>Maltschvirus</taxon>
        <taxon>Maltschvirus maltsch</taxon>
    </lineage>
</organism>
<sequence length="70" mass="7769">MAVNTSRSMNDSLHEGTTDGKYRKVRPDTQVLDIEGHEATVDNKQSLHPFYGYGFAATEMPIESQVNPGK</sequence>
<gene>
    <name evidence="2" type="ORF">UFOVP46_73</name>
</gene>
<reference evidence="2" key="1">
    <citation type="submission" date="2020-04" db="EMBL/GenBank/DDBJ databases">
        <authorList>
            <person name="Chiriac C."/>
            <person name="Salcher M."/>
            <person name="Ghai R."/>
            <person name="Kavagutti S V."/>
        </authorList>
    </citation>
    <scope>NUCLEOTIDE SEQUENCE</scope>
</reference>
<accession>A0A6J5KQZ1</accession>
<proteinExistence type="predicted"/>
<feature type="compositionally biased region" description="Polar residues" evidence="1">
    <location>
        <begin position="1"/>
        <end position="11"/>
    </location>
</feature>
<feature type="compositionally biased region" description="Basic and acidic residues" evidence="1">
    <location>
        <begin position="12"/>
        <end position="25"/>
    </location>
</feature>
<dbReference type="EMBL" id="LR796174">
    <property type="protein sequence ID" value="CAB4123682.1"/>
    <property type="molecule type" value="Genomic_DNA"/>
</dbReference>